<keyword evidence="2" id="KW-1185">Reference proteome</keyword>
<protein>
    <submittedName>
        <fullName evidence="1">Uncharacterized protein</fullName>
    </submittedName>
</protein>
<reference evidence="1" key="1">
    <citation type="submission" date="2021-03" db="EMBL/GenBank/DDBJ databases">
        <title>Whole genome shotgun sequence of Actinoplanes consettensis NBRC 14913.</title>
        <authorList>
            <person name="Komaki H."/>
            <person name="Tamura T."/>
        </authorList>
    </citation>
    <scope>NUCLEOTIDE SEQUENCE</scope>
    <source>
        <strain evidence="1">NBRC 14913</strain>
    </source>
</reference>
<proteinExistence type="predicted"/>
<gene>
    <name evidence="1" type="ORF">Aco04nite_55330</name>
</gene>
<dbReference type="Proteomes" id="UP000680865">
    <property type="component" value="Unassembled WGS sequence"/>
</dbReference>
<dbReference type="RefSeq" id="WP_203840764.1">
    <property type="nucleotide sequence ID" value="NZ_BAAATW010000016.1"/>
</dbReference>
<accession>A0A919SSA1</accession>
<sequence length="304" mass="33931">MTVGKAELPYPYNQDFSGIVTRVKGVREATRAALVNSPKVASYLKAGANLVEQNLGACDWAAVADTGKKQYWSGLRFLTERALSREMESLEPPFLRQKGDGPYRATWASHDDYLNDLLTFMFHANNYDPQYNAEVETRGWLDDEESFVDAIDRATFAELQAICRMPLFRLQLIMVATADRNDGIHDAIANQYDGALEPWKKIYESTFASRGFQLRNGVTLDQLANMLAAVTEGFALHHLGDPGAGIVGEDHQDNLVAMAVLGILNSYLEPVNEPSGLTLREHFRDTSFRARPADRTIDQNGDRP</sequence>
<evidence type="ECO:0000313" key="2">
    <source>
        <dbReference type="Proteomes" id="UP000680865"/>
    </source>
</evidence>
<comment type="caution">
    <text evidence="1">The sequence shown here is derived from an EMBL/GenBank/DDBJ whole genome shotgun (WGS) entry which is preliminary data.</text>
</comment>
<dbReference type="EMBL" id="BOQP01000030">
    <property type="protein sequence ID" value="GIM77435.1"/>
    <property type="molecule type" value="Genomic_DNA"/>
</dbReference>
<evidence type="ECO:0000313" key="1">
    <source>
        <dbReference type="EMBL" id="GIM77435.1"/>
    </source>
</evidence>
<name>A0A919SSA1_9ACTN</name>
<dbReference type="AlphaFoldDB" id="A0A919SSA1"/>
<organism evidence="1 2">
    <name type="scientific">Winogradskya consettensis</name>
    <dbReference type="NCBI Taxonomy" id="113560"/>
    <lineage>
        <taxon>Bacteria</taxon>
        <taxon>Bacillati</taxon>
        <taxon>Actinomycetota</taxon>
        <taxon>Actinomycetes</taxon>
        <taxon>Micromonosporales</taxon>
        <taxon>Micromonosporaceae</taxon>
        <taxon>Winogradskya</taxon>
    </lineage>
</organism>